<keyword evidence="2" id="KW-0813">Transport</keyword>
<evidence type="ECO:0000259" key="6">
    <source>
        <dbReference type="PROSITE" id="PS50893"/>
    </source>
</evidence>
<accession>A0A1S1PQK5</accession>
<dbReference type="GO" id="GO:0015658">
    <property type="term" value="F:branched-chain amino acid transmembrane transporter activity"/>
    <property type="evidence" value="ECO:0007669"/>
    <property type="project" value="TreeGrafter"/>
</dbReference>
<evidence type="ECO:0000256" key="1">
    <source>
        <dbReference type="ARBA" id="ARBA00005417"/>
    </source>
</evidence>
<protein>
    <submittedName>
        <fullName evidence="7">ABC transporter ATP-binding protein</fullName>
    </submittedName>
</protein>
<evidence type="ECO:0000256" key="4">
    <source>
        <dbReference type="ARBA" id="ARBA00022840"/>
    </source>
</evidence>
<dbReference type="InterPro" id="IPR003439">
    <property type="entry name" value="ABC_transporter-like_ATP-bd"/>
</dbReference>
<proteinExistence type="inferred from homology"/>
<comment type="caution">
    <text evidence="7">The sequence shown here is derived from an EMBL/GenBank/DDBJ whole genome shotgun (WGS) entry which is preliminary data.</text>
</comment>
<organism evidence="7 8">
    <name type="scientific">Parafrankia soli</name>
    <dbReference type="NCBI Taxonomy" id="2599596"/>
    <lineage>
        <taxon>Bacteria</taxon>
        <taxon>Bacillati</taxon>
        <taxon>Actinomycetota</taxon>
        <taxon>Actinomycetes</taxon>
        <taxon>Frankiales</taxon>
        <taxon>Frankiaceae</taxon>
        <taxon>Parafrankia</taxon>
    </lineage>
</organism>
<feature type="domain" description="ABC transporter" evidence="6">
    <location>
        <begin position="5"/>
        <end position="232"/>
    </location>
</feature>
<dbReference type="Proteomes" id="UP000179769">
    <property type="component" value="Unassembled WGS sequence"/>
</dbReference>
<dbReference type="GO" id="GO:0016887">
    <property type="term" value="F:ATP hydrolysis activity"/>
    <property type="evidence" value="ECO:0007669"/>
    <property type="project" value="InterPro"/>
</dbReference>
<keyword evidence="3" id="KW-0547">Nucleotide-binding</keyword>
<evidence type="ECO:0000313" key="8">
    <source>
        <dbReference type="Proteomes" id="UP000179769"/>
    </source>
</evidence>
<comment type="similarity">
    <text evidence="1">Belongs to the ABC transporter superfamily.</text>
</comment>
<dbReference type="InterPro" id="IPR052156">
    <property type="entry name" value="BCAA_Transport_ATP-bd_LivF"/>
</dbReference>
<reference evidence="8" key="1">
    <citation type="submission" date="2016-07" db="EMBL/GenBank/DDBJ databases">
        <title>Frankia sp. NRRL B-16219 Genome sequencing.</title>
        <authorList>
            <person name="Ghodhbane-Gtari F."/>
            <person name="Swanson E."/>
            <person name="Gueddou A."/>
            <person name="Louati M."/>
            <person name="Nouioui I."/>
            <person name="Hezbri K."/>
            <person name="Abebe-Akele F."/>
            <person name="Simpson S."/>
            <person name="Morris K."/>
            <person name="Thomas K."/>
            <person name="Gtari M."/>
            <person name="Tisa L.S."/>
        </authorList>
    </citation>
    <scope>NUCLEOTIDE SEQUENCE [LARGE SCALE GENOMIC DNA]</scope>
    <source>
        <strain evidence="8">NRRL B-16219</strain>
    </source>
</reference>
<dbReference type="InterPro" id="IPR017871">
    <property type="entry name" value="ABC_transporter-like_CS"/>
</dbReference>
<dbReference type="OrthoDB" id="9776369at2"/>
<keyword evidence="4 7" id="KW-0067">ATP-binding</keyword>
<keyword evidence="5" id="KW-0029">Amino-acid transport</keyword>
<dbReference type="InterPro" id="IPR027417">
    <property type="entry name" value="P-loop_NTPase"/>
</dbReference>
<gene>
    <name evidence="7" type="ORF">BBK14_25710</name>
</gene>
<dbReference type="GO" id="GO:0015807">
    <property type="term" value="P:L-amino acid transport"/>
    <property type="evidence" value="ECO:0007669"/>
    <property type="project" value="TreeGrafter"/>
</dbReference>
<evidence type="ECO:0000313" key="7">
    <source>
        <dbReference type="EMBL" id="OHV22174.1"/>
    </source>
</evidence>
<dbReference type="GO" id="GO:0005524">
    <property type="term" value="F:ATP binding"/>
    <property type="evidence" value="ECO:0007669"/>
    <property type="project" value="UniProtKB-KW"/>
</dbReference>
<evidence type="ECO:0000256" key="2">
    <source>
        <dbReference type="ARBA" id="ARBA00022448"/>
    </source>
</evidence>
<evidence type="ECO:0000256" key="5">
    <source>
        <dbReference type="ARBA" id="ARBA00022970"/>
    </source>
</evidence>
<dbReference type="RefSeq" id="WP_071066219.1">
    <property type="nucleotide sequence ID" value="NZ_MAXA01000249.1"/>
</dbReference>
<name>A0A1S1PQK5_9ACTN</name>
<keyword evidence="8" id="KW-1185">Reference proteome</keyword>
<sequence>MTIRLECADLTGGRGSTTAFRNVDLAVEAGSVLALLGPNGAGKTTLLLTLSGLLPAQGGTVSVDGARLRSGRPTAANAAGVVLVPDNRCLFTTLSVEENIRVAAKRNSPKPKELLESFPALEKRWTLPAGALSGGEQQMLVMARALIQQPRVLLIDELSMGLAPLIVEGLFATVSRIATDHKCAVVLVEQHVNLALEVADAAAVLNRGNIVLRGPAKELAAAPELLENAYLGIHDTEVDQSSAVATS</sequence>
<dbReference type="PANTHER" id="PTHR43820:SF4">
    <property type="entry name" value="HIGH-AFFINITY BRANCHED-CHAIN AMINO ACID TRANSPORT ATP-BINDING PROTEIN LIVF"/>
    <property type="match status" value="1"/>
</dbReference>
<dbReference type="InterPro" id="IPR003593">
    <property type="entry name" value="AAA+_ATPase"/>
</dbReference>
<dbReference type="SMART" id="SM00382">
    <property type="entry name" value="AAA"/>
    <property type="match status" value="1"/>
</dbReference>
<evidence type="ECO:0000256" key="3">
    <source>
        <dbReference type="ARBA" id="ARBA00022741"/>
    </source>
</evidence>
<dbReference type="Gene3D" id="3.40.50.300">
    <property type="entry name" value="P-loop containing nucleotide triphosphate hydrolases"/>
    <property type="match status" value="1"/>
</dbReference>
<dbReference type="SUPFAM" id="SSF52540">
    <property type="entry name" value="P-loop containing nucleoside triphosphate hydrolases"/>
    <property type="match status" value="1"/>
</dbReference>
<dbReference type="AlphaFoldDB" id="A0A1S1PQK5"/>
<dbReference type="Pfam" id="PF00005">
    <property type="entry name" value="ABC_tran"/>
    <property type="match status" value="1"/>
</dbReference>
<dbReference type="PROSITE" id="PS00211">
    <property type="entry name" value="ABC_TRANSPORTER_1"/>
    <property type="match status" value="1"/>
</dbReference>
<dbReference type="EMBL" id="MAXA01000249">
    <property type="protein sequence ID" value="OHV22174.1"/>
    <property type="molecule type" value="Genomic_DNA"/>
</dbReference>
<dbReference type="PANTHER" id="PTHR43820">
    <property type="entry name" value="HIGH-AFFINITY BRANCHED-CHAIN AMINO ACID TRANSPORT ATP-BINDING PROTEIN LIVF"/>
    <property type="match status" value="1"/>
</dbReference>
<dbReference type="PROSITE" id="PS50893">
    <property type="entry name" value="ABC_TRANSPORTER_2"/>
    <property type="match status" value="1"/>
</dbReference>